<reference evidence="1" key="1">
    <citation type="submission" date="2023-04" db="EMBL/GenBank/DDBJ databases">
        <title>A chromosome-level genome assembly of the parasitoid wasp Eretmocerus hayati.</title>
        <authorList>
            <person name="Zhong Y."/>
            <person name="Liu S."/>
            <person name="Liu Y."/>
        </authorList>
    </citation>
    <scope>NUCLEOTIDE SEQUENCE</scope>
    <source>
        <strain evidence="1">ZJU_SS_LIU_2023</strain>
    </source>
</reference>
<evidence type="ECO:0000313" key="2">
    <source>
        <dbReference type="Proteomes" id="UP001239111"/>
    </source>
</evidence>
<accession>A0ACC2PRF1</accession>
<evidence type="ECO:0000313" key="1">
    <source>
        <dbReference type="EMBL" id="KAJ8686063.1"/>
    </source>
</evidence>
<name>A0ACC2PRF1_9HYME</name>
<proteinExistence type="predicted"/>
<comment type="caution">
    <text evidence="1">The sequence shown here is derived from an EMBL/GenBank/DDBJ whole genome shotgun (WGS) entry which is preliminary data.</text>
</comment>
<sequence>MNIIRNKILNCINRYDPKKLYFSEHEPELELDLRNTQRFMKENMNIFITKSDKGNKVVLMYKVSYLDKMIENLSDDTQYEKVQRNSLSQIIEKTKSLIEKVTRKHPKNAKRREKKQNNKINIDIDSTNFSRAYGLPKIHKIDYPFRIIVSSINSPFHQSPKLLSLSISRSCRETGHYLKDIWTLKQDLQGIIIPPNHITISFDVVKLLPSITLQLIMIAIEKRWHDIENHTLLSKDEFLEAVELIFNNFYLQFRYNLVNSSMLGRGLK</sequence>
<dbReference type="EMBL" id="CM056741">
    <property type="protein sequence ID" value="KAJ8686063.1"/>
    <property type="molecule type" value="Genomic_DNA"/>
</dbReference>
<organism evidence="1 2">
    <name type="scientific">Eretmocerus hayati</name>
    <dbReference type="NCBI Taxonomy" id="131215"/>
    <lineage>
        <taxon>Eukaryota</taxon>
        <taxon>Metazoa</taxon>
        <taxon>Ecdysozoa</taxon>
        <taxon>Arthropoda</taxon>
        <taxon>Hexapoda</taxon>
        <taxon>Insecta</taxon>
        <taxon>Pterygota</taxon>
        <taxon>Neoptera</taxon>
        <taxon>Endopterygota</taxon>
        <taxon>Hymenoptera</taxon>
        <taxon>Apocrita</taxon>
        <taxon>Proctotrupomorpha</taxon>
        <taxon>Chalcidoidea</taxon>
        <taxon>Aphelinidae</taxon>
        <taxon>Aphelininae</taxon>
        <taxon>Eretmocerus</taxon>
    </lineage>
</organism>
<dbReference type="Proteomes" id="UP001239111">
    <property type="component" value="Chromosome 1"/>
</dbReference>
<gene>
    <name evidence="1" type="ORF">QAD02_021856</name>
</gene>
<keyword evidence="2" id="KW-1185">Reference proteome</keyword>
<protein>
    <submittedName>
        <fullName evidence="1">Uncharacterized protein</fullName>
    </submittedName>
</protein>